<dbReference type="CDD" id="cd19531">
    <property type="entry name" value="LCL_NRPS-like"/>
    <property type="match status" value="1"/>
</dbReference>
<dbReference type="Gene3D" id="3.30.559.10">
    <property type="entry name" value="Chloramphenicol acetyltransferase-like domain"/>
    <property type="match status" value="1"/>
</dbReference>
<sequence length="1222" mass="130667">MDALATAAARPFDLSRGPLLRARLIAEPRGLLLGLTVHHIVCDGWSWEVMAAELNASLAGHAEPAAPLPPGYGDYALWQRERTDETRLAGHLAFWTERLADAPQLDLPLSRPRPARLTHHGKVRRFTLDLPLAAELDRFCQAHGFTRYTALLTAFGLLLSRSAHQDEVVVGVDSAGRDHAELEQTVGFFVRTHAVRMGFADGPGFLDAVQRVHDTFLEAYPHQDVPFSRIVESLNPERDPSRTPLFQVLFRMPPSGVRTGPATALRPVDLEGTFVTSKFDLTLMVRADESGLVCELEYNTDLFDDEVAEALGARYRALLAAAVRAPRTPEPALLPADGPDGPDGQDSKDGQDSQDGRDDQESIPSDAGSEAAGKDTPPSAHAAFTETARRTPGAAAVREDGRTWTYAELADAVRTLDAALPERAVVAVLGGRDLASVAALVAATDRGRVAVPVDSSLPPVRRREMLARAGAQLAVVVGAPDTELSVPALHIGPDARPTATPPDLSALPASRVPDGAAYVFFTSGTTGEPKPVLGLRRSLDHFVDWERRRFDVGAHDRVAQLTSYSFDAVLRDVFLPLSCGGTVVLPAPAVRDDALRLLQWLESERITVLHTTPSVLGSLLAVAADADGTTLGALRLVCLAGEPLTDATVSGLRRRFPGCPARVVNFYGPTETTMIKSWFEVPEPPLPGVQPVGRPLPGTRIRLLGRGGRPCAPGERGEIVIDTGHGTLGYLAPPRAPGHLDVLPGIHGVPYRTGDIGVRRPDGTLVAQGRRDGLLKIRGVRVHPAEIAAAALTHPDVAACHIEAVAQDGGTRLIAFHSPREGAAVSAEALRRHLAGRLPAPVVPGLLFTVPALPLLPNGKVDRRALLDRSRPTAANRPAPPTTPTEQALARIWGELLHKDGLGVHDDFFETGGHSLLATVMITRVRKQLGAQLTLRQVLEMPRIAELARAVDSAREAAGPEDEGQLVRLSGGAGGGRPLFCVHGIGGDVLPFRALAGELGDDGPVLAFRAQGTAPGERPRDDIRQLAAAYLYEMRKVQPEGPYRIAGWSLGGLVAHEIARQLSFDGERTELLLLVDTYAPGTRAYEGFDGDAAARARSFTAELAGTGFPGDIPDPGSLVSPDGTADGPDDELRRRFAVYLAHSRAAARYRPGARRLAADRILLVRATGQERPEGTSPALGWERFTGGTGPEVLPVDADHYSVLRRPAVTSLARSLREAGTQH</sequence>
<dbReference type="InterPro" id="IPR025110">
    <property type="entry name" value="AMP-bd_C"/>
</dbReference>
<dbReference type="Gene3D" id="3.30.559.30">
    <property type="entry name" value="Nonribosomal peptide synthetase, condensation domain"/>
    <property type="match status" value="1"/>
</dbReference>
<dbReference type="SUPFAM" id="SSF53474">
    <property type="entry name" value="alpha/beta-Hydrolases"/>
    <property type="match status" value="1"/>
</dbReference>
<dbReference type="InterPro" id="IPR020845">
    <property type="entry name" value="AMP-binding_CS"/>
</dbReference>
<dbReference type="Gene3D" id="3.30.300.30">
    <property type="match status" value="1"/>
</dbReference>
<dbReference type="InterPro" id="IPR042099">
    <property type="entry name" value="ANL_N_sf"/>
</dbReference>
<dbReference type="SMART" id="SM00824">
    <property type="entry name" value="PKS_TE"/>
    <property type="match status" value="1"/>
</dbReference>
<organism evidence="4 5">
    <name type="scientific">Streptomyces andamanensis</name>
    <dbReference type="NCBI Taxonomy" id="1565035"/>
    <lineage>
        <taxon>Bacteria</taxon>
        <taxon>Bacillati</taxon>
        <taxon>Actinomycetota</taxon>
        <taxon>Actinomycetes</taxon>
        <taxon>Kitasatosporales</taxon>
        <taxon>Streptomycetaceae</taxon>
        <taxon>Streptomyces</taxon>
    </lineage>
</organism>
<protein>
    <submittedName>
        <fullName evidence="4">Condensation domain-containing protein</fullName>
    </submittedName>
</protein>
<dbReference type="PANTHER" id="PTHR45527">
    <property type="entry name" value="NONRIBOSOMAL PEPTIDE SYNTHETASE"/>
    <property type="match status" value="1"/>
</dbReference>
<accession>A0ABV8TIQ5</accession>
<dbReference type="Pfam" id="PF00550">
    <property type="entry name" value="PP-binding"/>
    <property type="match status" value="1"/>
</dbReference>
<dbReference type="InterPro" id="IPR001242">
    <property type="entry name" value="Condensation_dom"/>
</dbReference>
<dbReference type="Gene3D" id="1.10.1200.10">
    <property type="entry name" value="ACP-like"/>
    <property type="match status" value="1"/>
</dbReference>
<dbReference type="RefSeq" id="WP_381742330.1">
    <property type="nucleotide sequence ID" value="NZ_JBHSDP010000024.1"/>
</dbReference>
<dbReference type="Proteomes" id="UP001595824">
    <property type="component" value="Unassembled WGS sequence"/>
</dbReference>
<comment type="cofactor">
    <cofactor evidence="1">
        <name>pantetheine 4'-phosphate</name>
        <dbReference type="ChEBI" id="CHEBI:47942"/>
    </cofactor>
</comment>
<evidence type="ECO:0000256" key="1">
    <source>
        <dbReference type="ARBA" id="ARBA00001957"/>
    </source>
</evidence>
<dbReference type="PANTHER" id="PTHR45527:SF1">
    <property type="entry name" value="FATTY ACID SYNTHASE"/>
    <property type="match status" value="1"/>
</dbReference>
<feature type="compositionally biased region" description="Basic and acidic residues" evidence="2">
    <location>
        <begin position="345"/>
        <end position="360"/>
    </location>
</feature>
<dbReference type="SUPFAM" id="SSF52777">
    <property type="entry name" value="CoA-dependent acyltransferases"/>
    <property type="match status" value="2"/>
</dbReference>
<name>A0ABV8TIQ5_9ACTN</name>
<evidence type="ECO:0000313" key="4">
    <source>
        <dbReference type="EMBL" id="MFC4330598.1"/>
    </source>
</evidence>
<dbReference type="InterPro" id="IPR023213">
    <property type="entry name" value="CAT-like_dom_sf"/>
</dbReference>
<dbReference type="SUPFAM" id="SSF56801">
    <property type="entry name" value="Acetyl-CoA synthetase-like"/>
    <property type="match status" value="1"/>
</dbReference>
<dbReference type="InterPro" id="IPR001031">
    <property type="entry name" value="Thioesterase"/>
</dbReference>
<dbReference type="InterPro" id="IPR029058">
    <property type="entry name" value="AB_hydrolase_fold"/>
</dbReference>
<dbReference type="CDD" id="cd05930">
    <property type="entry name" value="A_NRPS"/>
    <property type="match status" value="1"/>
</dbReference>
<dbReference type="Pfam" id="PF00668">
    <property type="entry name" value="Condensation"/>
    <property type="match status" value="1"/>
</dbReference>
<dbReference type="SUPFAM" id="SSF47336">
    <property type="entry name" value="ACP-like"/>
    <property type="match status" value="1"/>
</dbReference>
<evidence type="ECO:0000259" key="3">
    <source>
        <dbReference type="PROSITE" id="PS50075"/>
    </source>
</evidence>
<dbReference type="Pfam" id="PF13193">
    <property type="entry name" value="AMP-binding_C"/>
    <property type="match status" value="1"/>
</dbReference>
<dbReference type="InterPro" id="IPR020802">
    <property type="entry name" value="TesA-like"/>
</dbReference>
<dbReference type="Pfam" id="PF00501">
    <property type="entry name" value="AMP-binding"/>
    <property type="match status" value="1"/>
</dbReference>
<evidence type="ECO:0000256" key="2">
    <source>
        <dbReference type="SAM" id="MobiDB-lite"/>
    </source>
</evidence>
<dbReference type="InterPro" id="IPR000873">
    <property type="entry name" value="AMP-dep_synth/lig_dom"/>
</dbReference>
<dbReference type="InterPro" id="IPR009081">
    <property type="entry name" value="PP-bd_ACP"/>
</dbReference>
<dbReference type="EMBL" id="JBHSDP010000024">
    <property type="protein sequence ID" value="MFC4330598.1"/>
    <property type="molecule type" value="Genomic_DNA"/>
</dbReference>
<dbReference type="Pfam" id="PF00975">
    <property type="entry name" value="Thioesterase"/>
    <property type="match status" value="1"/>
</dbReference>
<gene>
    <name evidence="4" type="ORF">ACFPC0_22985</name>
</gene>
<comment type="caution">
    <text evidence="4">The sequence shown here is derived from an EMBL/GenBank/DDBJ whole genome shotgun (WGS) entry which is preliminary data.</text>
</comment>
<keyword evidence="5" id="KW-1185">Reference proteome</keyword>
<reference evidence="5" key="1">
    <citation type="journal article" date="2019" name="Int. J. Syst. Evol. Microbiol.">
        <title>The Global Catalogue of Microorganisms (GCM) 10K type strain sequencing project: providing services to taxonomists for standard genome sequencing and annotation.</title>
        <authorList>
            <consortium name="The Broad Institute Genomics Platform"/>
            <consortium name="The Broad Institute Genome Sequencing Center for Infectious Disease"/>
            <person name="Wu L."/>
            <person name="Ma J."/>
        </authorList>
    </citation>
    <scope>NUCLEOTIDE SEQUENCE [LARGE SCALE GENOMIC DNA]</scope>
    <source>
        <strain evidence="5">PCU 347</strain>
    </source>
</reference>
<dbReference type="InterPro" id="IPR036736">
    <property type="entry name" value="ACP-like_sf"/>
</dbReference>
<evidence type="ECO:0000313" key="5">
    <source>
        <dbReference type="Proteomes" id="UP001595824"/>
    </source>
</evidence>
<proteinExistence type="predicted"/>
<dbReference type="Gene3D" id="3.40.50.12780">
    <property type="entry name" value="N-terminal domain of ligase-like"/>
    <property type="match status" value="1"/>
</dbReference>
<dbReference type="InterPro" id="IPR045851">
    <property type="entry name" value="AMP-bd_C_sf"/>
</dbReference>
<dbReference type="Gene3D" id="3.40.50.1820">
    <property type="entry name" value="alpha/beta hydrolase"/>
    <property type="match status" value="1"/>
</dbReference>
<dbReference type="PROSITE" id="PS00455">
    <property type="entry name" value="AMP_BINDING"/>
    <property type="match status" value="1"/>
</dbReference>
<dbReference type="PROSITE" id="PS50075">
    <property type="entry name" value="CARRIER"/>
    <property type="match status" value="1"/>
</dbReference>
<feature type="domain" description="Carrier" evidence="3">
    <location>
        <begin position="880"/>
        <end position="955"/>
    </location>
</feature>
<feature type="region of interest" description="Disordered" evidence="2">
    <location>
        <begin position="328"/>
        <end position="397"/>
    </location>
</feature>
<feature type="region of interest" description="Disordered" evidence="2">
    <location>
        <begin position="1110"/>
        <end position="1129"/>
    </location>
</feature>